<proteinExistence type="predicted"/>
<accession>A0ABY7KVY8</accession>
<dbReference type="Proteomes" id="UP001164439">
    <property type="component" value="Chromosome"/>
</dbReference>
<organism evidence="1 2">
    <name type="scientific">Streptomyces cinnabarinus</name>
    <dbReference type="NCBI Taxonomy" id="67287"/>
    <lineage>
        <taxon>Bacteria</taxon>
        <taxon>Bacillati</taxon>
        <taxon>Actinomycetota</taxon>
        <taxon>Actinomycetes</taxon>
        <taxon>Kitasatosporales</taxon>
        <taxon>Streptomycetaceae</taxon>
        <taxon>Streptomyces</taxon>
    </lineage>
</organism>
<gene>
    <name evidence="1" type="ORF">STRCI_008579</name>
</gene>
<protein>
    <submittedName>
        <fullName evidence="1">Uncharacterized protein</fullName>
    </submittedName>
</protein>
<dbReference type="RefSeq" id="WP_269664392.1">
    <property type="nucleotide sequence ID" value="NZ_CP114413.1"/>
</dbReference>
<evidence type="ECO:0000313" key="1">
    <source>
        <dbReference type="EMBL" id="WAZ26906.1"/>
    </source>
</evidence>
<dbReference type="EMBL" id="CP114413">
    <property type="protein sequence ID" value="WAZ26906.1"/>
    <property type="molecule type" value="Genomic_DNA"/>
</dbReference>
<evidence type="ECO:0000313" key="2">
    <source>
        <dbReference type="Proteomes" id="UP001164439"/>
    </source>
</evidence>
<keyword evidence="2" id="KW-1185">Reference proteome</keyword>
<sequence>MSGPEVVISCVVGWAAHIPRRGGRPADTEADRALDAGMQRVHDLVTARLEEEPRFRLLWAEIEAGGAPAGETLDAAARALGAASDDDPEFAARLHTLMEEVEQLRCAAGAPALHVAGDLNVRAGGSSVAAAVITGGVTVANPPHPGTEQR</sequence>
<name>A0ABY7KVY8_9ACTN</name>
<reference evidence="1" key="1">
    <citation type="submission" date="2022-12" db="EMBL/GenBank/DDBJ databases">
        <authorList>
            <person name="Ruckert C."/>
            <person name="Busche T."/>
            <person name="Kalinowski J."/>
            <person name="Wittmann C."/>
        </authorList>
    </citation>
    <scope>NUCLEOTIDE SEQUENCE</scope>
    <source>
        <strain evidence="1">DSM 40467</strain>
    </source>
</reference>